<dbReference type="OrthoDB" id="410920at2759"/>
<dbReference type="Gene3D" id="1.10.510.10">
    <property type="entry name" value="Transferase(Phosphotransferase) domain 1"/>
    <property type="match status" value="1"/>
</dbReference>
<dbReference type="EMBL" id="CAAE01014718">
    <property type="protein sequence ID" value="CAG03497.1"/>
    <property type="molecule type" value="Genomic_DNA"/>
</dbReference>
<evidence type="ECO:0000259" key="2">
    <source>
        <dbReference type="PROSITE" id="PS50011"/>
    </source>
</evidence>
<dbReference type="SUPFAM" id="SSF56112">
    <property type="entry name" value="Protein kinase-like (PK-like)"/>
    <property type="match status" value="1"/>
</dbReference>
<proteinExistence type="predicted"/>
<dbReference type="KEGG" id="tng:GSTEN00022930G001"/>
<feature type="domain" description="Protein kinase" evidence="2">
    <location>
        <begin position="36"/>
        <end position="291"/>
    </location>
</feature>
<organism evidence="3">
    <name type="scientific">Tetraodon nigroviridis</name>
    <name type="common">Spotted green pufferfish</name>
    <name type="synonym">Chelonodon nigroviridis</name>
    <dbReference type="NCBI Taxonomy" id="99883"/>
    <lineage>
        <taxon>Eukaryota</taxon>
        <taxon>Metazoa</taxon>
        <taxon>Chordata</taxon>
        <taxon>Craniata</taxon>
        <taxon>Vertebrata</taxon>
        <taxon>Euteleostomi</taxon>
        <taxon>Actinopterygii</taxon>
        <taxon>Neopterygii</taxon>
        <taxon>Teleostei</taxon>
        <taxon>Neoteleostei</taxon>
        <taxon>Acanthomorphata</taxon>
        <taxon>Eupercaria</taxon>
        <taxon>Tetraodontiformes</taxon>
        <taxon>Tetradontoidea</taxon>
        <taxon>Tetraodontidae</taxon>
        <taxon>Tetraodon</taxon>
    </lineage>
</organism>
<dbReference type="InterPro" id="IPR000719">
    <property type="entry name" value="Prot_kinase_dom"/>
</dbReference>
<evidence type="ECO:0000256" key="1">
    <source>
        <dbReference type="SAM" id="MobiDB-lite"/>
    </source>
</evidence>
<gene>
    <name evidence="3" type="ORF">GSTENG00022930001</name>
</gene>
<dbReference type="InterPro" id="IPR024104">
    <property type="entry name" value="Tribbles/Ser_Thr_kinase_40"/>
</dbReference>
<accession>Q4S785</accession>
<dbReference type="SMART" id="SM00220">
    <property type="entry name" value="S_TKc"/>
    <property type="match status" value="1"/>
</dbReference>
<dbReference type="AlphaFoldDB" id="Q4S785"/>
<protein>
    <submittedName>
        <fullName evidence="3">(spotted green pufferfish) hypothetical protein</fullName>
    </submittedName>
</protein>
<dbReference type="GO" id="GO:0005524">
    <property type="term" value="F:ATP binding"/>
    <property type="evidence" value="ECO:0007669"/>
    <property type="project" value="InterPro"/>
</dbReference>
<dbReference type="InterPro" id="IPR011009">
    <property type="entry name" value="Kinase-like_dom_sf"/>
</dbReference>
<name>Q4S785_TETNG</name>
<dbReference type="PROSITE" id="PS50011">
    <property type="entry name" value="PROTEIN_KINASE_DOM"/>
    <property type="match status" value="1"/>
</dbReference>
<reference evidence="3" key="1">
    <citation type="journal article" date="2004" name="Nature">
        <title>Genome duplication in the teleost fish Tetraodon nigroviridis reveals the early vertebrate proto-karyotype.</title>
        <authorList>
            <person name="Jaillon O."/>
            <person name="Aury J.-M."/>
            <person name="Brunet F."/>
            <person name="Petit J.-L."/>
            <person name="Stange-Thomann N."/>
            <person name="Mauceli E."/>
            <person name="Bouneau L."/>
            <person name="Fischer C."/>
            <person name="Ozouf-Costaz C."/>
            <person name="Bernot A."/>
            <person name="Nicaud S."/>
            <person name="Jaffe D."/>
            <person name="Fisher S."/>
            <person name="Lutfalla G."/>
            <person name="Dossat C."/>
            <person name="Segurens B."/>
            <person name="Dasilva C."/>
            <person name="Salanoubat M."/>
            <person name="Levy M."/>
            <person name="Boudet N."/>
            <person name="Castellano S."/>
            <person name="Anthouard V."/>
            <person name="Jubin C."/>
            <person name="Castelli V."/>
            <person name="Katinka M."/>
            <person name="Vacherie B."/>
            <person name="Biemont C."/>
            <person name="Skalli Z."/>
            <person name="Cattolico L."/>
            <person name="Poulain J."/>
            <person name="De Berardinis V."/>
            <person name="Cruaud C."/>
            <person name="Duprat S."/>
            <person name="Brottier P."/>
            <person name="Coutanceau J.-P."/>
            <person name="Gouzy J."/>
            <person name="Parra G."/>
            <person name="Lardier G."/>
            <person name="Chapple C."/>
            <person name="McKernan K.J."/>
            <person name="McEwan P."/>
            <person name="Bosak S."/>
            <person name="Kellis M."/>
            <person name="Volff J.-N."/>
            <person name="Guigo R."/>
            <person name="Zody M.C."/>
            <person name="Mesirov J."/>
            <person name="Lindblad-Toh K."/>
            <person name="Birren B."/>
            <person name="Nusbaum C."/>
            <person name="Kahn D."/>
            <person name="Robinson-Rechavi M."/>
            <person name="Laudet V."/>
            <person name="Schachter V."/>
            <person name="Quetier F."/>
            <person name="Saurin W."/>
            <person name="Scarpelli C."/>
            <person name="Wincker P."/>
            <person name="Lander E.S."/>
            <person name="Weissenbach J."/>
            <person name="Roest Crollius H."/>
        </authorList>
    </citation>
    <scope>NUCLEOTIDE SEQUENCE [LARGE SCALE GENOMIC DNA]</scope>
</reference>
<dbReference type="PANTHER" id="PTHR22961">
    <property type="entry name" value="SER/THR PROTEIN KINASE-TRB"/>
    <property type="match status" value="1"/>
</dbReference>
<sequence>MSKRRLSDRGSGETSGRASRQCPGISGNNAKRAGPFILGPRLGNSPVPSIVQCLARKDGTDDFYQLKILTLEERVDCAGETQDERQGKMLLHTEYSLLSLLHNQDGVVHHHGLFQDRAYEIVEDMESNKVRKMKKRICLVLDCLCAHDFSDKTADLINLQHYVIKEKRLSEREAIVIFYDVVRVVEALHKDSQDYHHKLLPGKAPGRPYCGKPSDMWALGVVLFTMLYGQFPFYDSIPQELFRKIKAAEYSIPEDGRVSENTVCLIRKLLVLDPQQRLTAAEVLESLSAIIASWQSVSSLSGPLQVVPDIDDQVNHPEQEVKAIEESSQYEFENYMRQQLLLAEEKNTIHEAKSFLTNRQFGSIPPLRRLGHDAQPVSPLDAAILAQRFLRK</sequence>
<dbReference type="PANTHER" id="PTHR22961:SF16">
    <property type="entry name" value="SERINE_THREONINE-PROTEIN KINASE 40"/>
    <property type="match status" value="1"/>
</dbReference>
<feature type="compositionally biased region" description="Basic and acidic residues" evidence="1">
    <location>
        <begin position="1"/>
        <end position="11"/>
    </location>
</feature>
<dbReference type="Pfam" id="PF00069">
    <property type="entry name" value="Pkinase"/>
    <property type="match status" value="1"/>
</dbReference>
<feature type="region of interest" description="Disordered" evidence="1">
    <location>
        <begin position="1"/>
        <end position="30"/>
    </location>
</feature>
<dbReference type="GO" id="GO:0004672">
    <property type="term" value="F:protein kinase activity"/>
    <property type="evidence" value="ECO:0007669"/>
    <property type="project" value="InterPro"/>
</dbReference>
<evidence type="ECO:0000313" key="3">
    <source>
        <dbReference type="EMBL" id="CAG03497.1"/>
    </source>
</evidence>
<reference evidence="3" key="2">
    <citation type="submission" date="2004-02" db="EMBL/GenBank/DDBJ databases">
        <authorList>
            <consortium name="Genoscope"/>
            <consortium name="Whitehead Institute Centre for Genome Research"/>
        </authorList>
    </citation>
    <scope>NUCLEOTIDE SEQUENCE</scope>
</reference>
<comment type="caution">
    <text evidence="3">The sequence shown here is derived from an EMBL/GenBank/DDBJ whole genome shotgun (WGS) entry which is preliminary data.</text>
</comment>